<keyword evidence="4" id="KW-1185">Reference proteome</keyword>
<name>A0A512RHW1_9BACT</name>
<sequence length="381" mass="43597">MSRITFLLMILMAGSMAGVAQDQLDKTLLMDYFQEQQYDKAILYLEETVKPQEAYGLGLLAYAYYQNGQLPEAEKYYEQVLAKDSNHIQAHQNLGNIAKQRRQMMTAFVHFEKLVALRPSNAAYYKQLSRVCEDIAILQDTAFYFLQQSYRLNPKDVSVVSSMAAGLMTRKRNAEADSVLKTYYAMDSSQLSITALLVKLSFLEKKYAEAVKYGESLLSANIIDPMTCIYLAATYLQTKKYDSCIRVHDKMIALADGAPESVMYYAAVAYAALGKYDQSNQMYLACIDLAKSKNLDSYYAGMADNFEQMKQFKKAIAHYDTAYYLFKDPMRLYGIGRIYDQSLQDPLKAKRHYQQYLKLAKPESKNEVSIHAYVKERVKTL</sequence>
<keyword evidence="2" id="KW-0732">Signal</keyword>
<protein>
    <submittedName>
        <fullName evidence="3">Uncharacterized protein</fullName>
    </submittedName>
</protein>
<feature type="repeat" description="TPR" evidence="1">
    <location>
        <begin position="54"/>
        <end position="87"/>
    </location>
</feature>
<feature type="chain" id="PRO_5021960416" evidence="2">
    <location>
        <begin position="21"/>
        <end position="381"/>
    </location>
</feature>
<feature type="repeat" description="TPR" evidence="1">
    <location>
        <begin position="88"/>
        <end position="121"/>
    </location>
</feature>
<proteinExistence type="predicted"/>
<dbReference type="SUPFAM" id="SSF48452">
    <property type="entry name" value="TPR-like"/>
    <property type="match status" value="1"/>
</dbReference>
<dbReference type="AlphaFoldDB" id="A0A512RHW1"/>
<gene>
    <name evidence="3" type="ORF">CCY01nite_15520</name>
</gene>
<evidence type="ECO:0000256" key="2">
    <source>
        <dbReference type="SAM" id="SignalP"/>
    </source>
</evidence>
<dbReference type="EMBL" id="BKAU01000001">
    <property type="protein sequence ID" value="GEP95292.1"/>
    <property type="molecule type" value="Genomic_DNA"/>
</dbReference>
<dbReference type="OrthoDB" id="680903at2"/>
<organism evidence="3 4">
    <name type="scientific">Chitinophaga cymbidii</name>
    <dbReference type="NCBI Taxonomy" id="1096750"/>
    <lineage>
        <taxon>Bacteria</taxon>
        <taxon>Pseudomonadati</taxon>
        <taxon>Bacteroidota</taxon>
        <taxon>Chitinophagia</taxon>
        <taxon>Chitinophagales</taxon>
        <taxon>Chitinophagaceae</taxon>
        <taxon>Chitinophaga</taxon>
    </lineage>
</organism>
<keyword evidence="1" id="KW-0802">TPR repeat</keyword>
<dbReference type="SMART" id="SM00028">
    <property type="entry name" value="TPR"/>
    <property type="match status" value="5"/>
</dbReference>
<dbReference type="Pfam" id="PF13174">
    <property type="entry name" value="TPR_6"/>
    <property type="match status" value="1"/>
</dbReference>
<dbReference type="Pfam" id="PF14559">
    <property type="entry name" value="TPR_19"/>
    <property type="match status" value="1"/>
</dbReference>
<dbReference type="Gene3D" id="1.25.40.10">
    <property type="entry name" value="Tetratricopeptide repeat domain"/>
    <property type="match status" value="3"/>
</dbReference>
<evidence type="ECO:0000256" key="1">
    <source>
        <dbReference type="PROSITE-ProRule" id="PRU00339"/>
    </source>
</evidence>
<feature type="signal peptide" evidence="2">
    <location>
        <begin position="1"/>
        <end position="20"/>
    </location>
</feature>
<dbReference type="InterPro" id="IPR019734">
    <property type="entry name" value="TPR_rpt"/>
</dbReference>
<dbReference type="RefSeq" id="WP_146859430.1">
    <property type="nucleotide sequence ID" value="NZ_BKAU01000001.1"/>
</dbReference>
<dbReference type="InterPro" id="IPR011990">
    <property type="entry name" value="TPR-like_helical_dom_sf"/>
</dbReference>
<evidence type="ECO:0000313" key="3">
    <source>
        <dbReference type="EMBL" id="GEP95292.1"/>
    </source>
</evidence>
<dbReference type="PROSITE" id="PS50005">
    <property type="entry name" value="TPR"/>
    <property type="match status" value="2"/>
</dbReference>
<accession>A0A512RHW1</accession>
<dbReference type="PANTHER" id="PTHR12558:SF13">
    <property type="entry name" value="CELL DIVISION CYCLE PROTEIN 27 HOMOLOG"/>
    <property type="match status" value="1"/>
</dbReference>
<dbReference type="PANTHER" id="PTHR12558">
    <property type="entry name" value="CELL DIVISION CYCLE 16,23,27"/>
    <property type="match status" value="1"/>
</dbReference>
<dbReference type="Proteomes" id="UP000321436">
    <property type="component" value="Unassembled WGS sequence"/>
</dbReference>
<reference evidence="3 4" key="1">
    <citation type="submission" date="2019-07" db="EMBL/GenBank/DDBJ databases">
        <title>Whole genome shotgun sequence of Chitinophaga cymbidii NBRC 109752.</title>
        <authorList>
            <person name="Hosoyama A."/>
            <person name="Uohara A."/>
            <person name="Ohji S."/>
            <person name="Ichikawa N."/>
        </authorList>
    </citation>
    <scope>NUCLEOTIDE SEQUENCE [LARGE SCALE GENOMIC DNA]</scope>
    <source>
        <strain evidence="3 4">NBRC 109752</strain>
    </source>
</reference>
<comment type="caution">
    <text evidence="3">The sequence shown here is derived from an EMBL/GenBank/DDBJ whole genome shotgun (WGS) entry which is preliminary data.</text>
</comment>
<evidence type="ECO:0000313" key="4">
    <source>
        <dbReference type="Proteomes" id="UP000321436"/>
    </source>
</evidence>